<accession>V5LX64</accession>
<proteinExistence type="predicted"/>
<keyword evidence="1" id="KW-0472">Membrane</keyword>
<feature type="transmembrane region" description="Helical" evidence="1">
    <location>
        <begin position="133"/>
        <end position="153"/>
    </location>
</feature>
<feature type="transmembrane region" description="Helical" evidence="1">
    <location>
        <begin position="104"/>
        <end position="121"/>
    </location>
</feature>
<name>V5LX64_9VIRU</name>
<reference evidence="2" key="2">
    <citation type="submission" date="2013-05" db="EMBL/GenBank/DDBJ databases">
        <authorList>
            <person name="Villamor D.V."/>
            <person name="Eastwell K.C."/>
        </authorList>
    </citation>
    <scope>NUCLEOTIDE SEQUENCE</scope>
    <source>
        <strain evidence="2">95CI189R2</strain>
    </source>
</reference>
<keyword evidence="1" id="KW-0812">Transmembrane</keyword>
<sequence>MRMDPSSWTVQEIRSRRRLRQGRLLSVEEREASRRTRAIWIFSDPGEKGSPLIPRIPLQVLAKSLSASFQSRTLQPSMLPQMTQLRQLLRIGSSISKFQRLRRSIAYLILSGTVTTTVPVTKPSSLEEPNAMLNLKILQVLLGATALYAVSALNMRQLSGTMG</sequence>
<evidence type="ECO:0000256" key="1">
    <source>
        <dbReference type="SAM" id="Phobius"/>
    </source>
</evidence>
<protein>
    <submittedName>
        <fullName evidence="2">Uncharacterized protein</fullName>
    </submittedName>
</protein>
<reference evidence="2" key="1">
    <citation type="journal article" date="2013" name="Phytopathology">
        <title>Viruses associated with rusty mottle and twisted leaf diseases of sweet cherry are distinct species.</title>
        <authorList>
            <person name="Villamor D.E."/>
            <person name="Eastwell K.C."/>
        </authorList>
    </citation>
    <scope>NUCLEOTIDE SEQUENCE</scope>
    <source>
        <strain evidence="2">95CI189R2</strain>
    </source>
</reference>
<organism evidence="2">
    <name type="scientific">Cherry twisted leaf associated virus</name>
    <dbReference type="NCBI Taxonomy" id="1424279"/>
    <lineage>
        <taxon>Viruses</taxon>
        <taxon>Riboviria</taxon>
        <taxon>Orthornavirae</taxon>
        <taxon>Kitrinoviricota</taxon>
        <taxon>Alsuviricetes</taxon>
        <taxon>Tymovirales</taxon>
        <taxon>Betaflexiviridae</taxon>
        <taxon>Quinvirinae</taxon>
        <taxon>Robigovirus</taxon>
        <taxon>Robigovirus tortifoliae</taxon>
    </lineage>
</organism>
<dbReference type="EMBL" id="KF030834">
    <property type="protein sequence ID" value="AHA59437.1"/>
    <property type="molecule type" value="Genomic_RNA"/>
</dbReference>
<keyword evidence="1" id="KW-1133">Transmembrane helix</keyword>
<evidence type="ECO:0000313" key="2">
    <source>
        <dbReference type="EMBL" id="AHA59437.1"/>
    </source>
</evidence>